<organism evidence="1 2">
    <name type="scientific">Lachnobacterium bovis DSM 14045</name>
    <dbReference type="NCBI Taxonomy" id="1122142"/>
    <lineage>
        <taxon>Bacteria</taxon>
        <taxon>Bacillati</taxon>
        <taxon>Bacillota</taxon>
        <taxon>Clostridia</taxon>
        <taxon>Lachnospirales</taxon>
        <taxon>Lachnospiraceae</taxon>
        <taxon>Lachnobacterium</taxon>
    </lineage>
</organism>
<dbReference type="EMBL" id="FNPG01000040">
    <property type="protein sequence ID" value="SDY80263.1"/>
    <property type="molecule type" value="Genomic_DNA"/>
</dbReference>
<reference evidence="1 2" key="1">
    <citation type="submission" date="2016-10" db="EMBL/GenBank/DDBJ databases">
        <authorList>
            <person name="de Groot N.N."/>
        </authorList>
    </citation>
    <scope>NUCLEOTIDE SEQUENCE [LARGE SCALE GENOMIC DNA]</scope>
    <source>
        <strain evidence="1 2">DSM 14045</strain>
    </source>
</reference>
<evidence type="ECO:0000313" key="2">
    <source>
        <dbReference type="Proteomes" id="UP000183918"/>
    </source>
</evidence>
<dbReference type="RefSeq" id="WP_074719209.1">
    <property type="nucleotide sequence ID" value="NZ_FNPG01000040.1"/>
</dbReference>
<dbReference type="STRING" id="1122142.SAMN02910414_02409"/>
<keyword evidence="2" id="KW-1185">Reference proteome</keyword>
<proteinExistence type="predicted"/>
<accession>A0A1H3MUL6</accession>
<dbReference type="Proteomes" id="UP000183918">
    <property type="component" value="Unassembled WGS sequence"/>
</dbReference>
<gene>
    <name evidence="1" type="ORF">SAMN02910414_02409</name>
</gene>
<sequence length="106" mass="11770">MSSEKLKINYSNVENKLQEIESGAKKKLLDNGNSYVTSVKKIASEEGAFKENIESTLNDDKNLFVNFSNLSGKINAGIRNVCNSFKKLDSSMAKDMQKTKKASSKK</sequence>
<evidence type="ECO:0000313" key="1">
    <source>
        <dbReference type="EMBL" id="SDY80263.1"/>
    </source>
</evidence>
<protein>
    <recommendedName>
        <fullName evidence="3">Type VII secretion effector, SACOL2603 family</fullName>
    </recommendedName>
</protein>
<dbReference type="AlphaFoldDB" id="A0A1H3MUL6"/>
<name>A0A1H3MUL6_9FIRM</name>
<evidence type="ECO:0008006" key="3">
    <source>
        <dbReference type="Google" id="ProtNLM"/>
    </source>
</evidence>